<dbReference type="PROSITE" id="PS51257">
    <property type="entry name" value="PROKAR_LIPOPROTEIN"/>
    <property type="match status" value="1"/>
</dbReference>
<reference evidence="2" key="1">
    <citation type="submission" date="2016-10" db="EMBL/GenBank/DDBJ databases">
        <authorList>
            <person name="Varghese N."/>
            <person name="Submissions S."/>
        </authorList>
    </citation>
    <scope>NUCLEOTIDE SEQUENCE [LARGE SCALE GENOMIC DNA]</scope>
    <source>
        <strain evidence="2">DSM 16471</strain>
    </source>
</reference>
<keyword evidence="2" id="KW-1185">Reference proteome</keyword>
<dbReference type="EMBL" id="FNZN01000001">
    <property type="protein sequence ID" value="SEK33093.1"/>
    <property type="molecule type" value="Genomic_DNA"/>
</dbReference>
<sequence>MKISYILLFLLYFVTGCNDQELTHKEAVTTYYKAFDSGSFNYIKTVINDSITIVGGDYVMPFNDDSFYEHYKWDSIFKTTYNILELEEKNNQVFATVASKSIKNEFLKNNPLTCKFKISFESGKISKIEDYEYIGTDWDSWANQRDSLVNWISKNHPELDGFVYDMTMKGSINYVKAIELYENDKKAL</sequence>
<evidence type="ECO:0000313" key="1">
    <source>
        <dbReference type="EMBL" id="SEK33093.1"/>
    </source>
</evidence>
<gene>
    <name evidence="1" type="ORF">SAMN04488008_101283</name>
</gene>
<evidence type="ECO:0008006" key="3">
    <source>
        <dbReference type="Google" id="ProtNLM"/>
    </source>
</evidence>
<protein>
    <recommendedName>
        <fullName evidence="3">SnoaL-like domain-containing protein</fullName>
    </recommendedName>
</protein>
<accession>A0A1H7G425</accession>
<proteinExistence type="predicted"/>
<dbReference type="OrthoDB" id="1121874at2"/>
<dbReference type="AlphaFoldDB" id="A0A1H7G425"/>
<dbReference type="RefSeq" id="WP_091618994.1">
    <property type="nucleotide sequence ID" value="NZ_FNZN01000001.1"/>
</dbReference>
<name>A0A1H7G425_9FLAO</name>
<organism evidence="1 2">
    <name type="scientific">Maribacter orientalis</name>
    <dbReference type="NCBI Taxonomy" id="228957"/>
    <lineage>
        <taxon>Bacteria</taxon>
        <taxon>Pseudomonadati</taxon>
        <taxon>Bacteroidota</taxon>
        <taxon>Flavobacteriia</taxon>
        <taxon>Flavobacteriales</taxon>
        <taxon>Flavobacteriaceae</taxon>
        <taxon>Maribacter</taxon>
    </lineage>
</organism>
<dbReference type="Proteomes" id="UP000198990">
    <property type="component" value="Unassembled WGS sequence"/>
</dbReference>
<evidence type="ECO:0000313" key="2">
    <source>
        <dbReference type="Proteomes" id="UP000198990"/>
    </source>
</evidence>